<evidence type="ECO:0000313" key="3">
    <source>
        <dbReference type="Proteomes" id="UP000295673"/>
    </source>
</evidence>
<dbReference type="PANTHER" id="PTHR38095">
    <property type="entry name" value="ANAEROBIC DIMETHYL SULFOXIDE REDUCTASE CHAIN YNFH"/>
    <property type="match status" value="1"/>
</dbReference>
<dbReference type="GO" id="GO:0005886">
    <property type="term" value="C:plasma membrane"/>
    <property type="evidence" value="ECO:0007669"/>
    <property type="project" value="TreeGrafter"/>
</dbReference>
<name>A0A4V2Q261_9RHOB</name>
<comment type="caution">
    <text evidence="2">The sequence shown here is derived from an EMBL/GenBank/DDBJ whole genome shotgun (WGS) entry which is preliminary data.</text>
</comment>
<dbReference type="GO" id="GO:0009390">
    <property type="term" value="C:dimethyl sulfoxide reductase complex"/>
    <property type="evidence" value="ECO:0007669"/>
    <property type="project" value="TreeGrafter"/>
</dbReference>
<keyword evidence="1" id="KW-0812">Transmembrane</keyword>
<dbReference type="OrthoDB" id="5520897at2"/>
<dbReference type="GO" id="GO:0019645">
    <property type="term" value="P:anaerobic electron transport chain"/>
    <property type="evidence" value="ECO:0007669"/>
    <property type="project" value="InterPro"/>
</dbReference>
<dbReference type="InterPro" id="IPR007059">
    <property type="entry name" value="DmsC"/>
</dbReference>
<keyword evidence="1" id="KW-0472">Membrane</keyword>
<gene>
    <name evidence="2" type="ORF">BXY66_2634</name>
</gene>
<dbReference type="RefSeq" id="WP_132860648.1">
    <property type="nucleotide sequence ID" value="NZ_SMGR01000002.1"/>
</dbReference>
<sequence length="290" mass="31176">MHPAPSVIIFTTLSGLGFGLLFWLGIDPTPPTGVMGFIFFAIAYALAVGGLLSSTFHLGHPERAWRAMTQWRTSWLSREGVCAVAALCILGIYAAALIFLGTHIAFLGWIGAALSLGTVFTTSMIYGQLATVPRWKTPLTPALYLTFSLAGGALLSGRASTAIALLLFAAAVQLAWWQRGDKALLQSGTDLGTATGLGERGVVRSMAHPHSSPNYLMKEFVYVVGRKHAMKLRGIAFALTFILPLVFLLMPFSHAFAALAVISHIAGVACSRWLFFAEAEHVVGLYYGMR</sequence>
<dbReference type="GO" id="GO:0009389">
    <property type="term" value="F:dimethyl sulfoxide reductase activity"/>
    <property type="evidence" value="ECO:0007669"/>
    <property type="project" value="TreeGrafter"/>
</dbReference>
<dbReference type="AlphaFoldDB" id="A0A4V2Q261"/>
<feature type="transmembrane region" description="Helical" evidence="1">
    <location>
        <begin position="232"/>
        <end position="250"/>
    </location>
</feature>
<evidence type="ECO:0000313" key="2">
    <source>
        <dbReference type="EMBL" id="TCL01321.1"/>
    </source>
</evidence>
<dbReference type="Proteomes" id="UP000295673">
    <property type="component" value="Unassembled WGS sequence"/>
</dbReference>
<accession>A0A4V2Q261</accession>
<keyword evidence="1" id="KW-1133">Transmembrane helix</keyword>
<feature type="transmembrane region" description="Helical" evidence="1">
    <location>
        <begin position="80"/>
        <end position="100"/>
    </location>
</feature>
<evidence type="ECO:0000256" key="1">
    <source>
        <dbReference type="SAM" id="Phobius"/>
    </source>
</evidence>
<keyword evidence="3" id="KW-1185">Reference proteome</keyword>
<feature type="transmembrane region" description="Helical" evidence="1">
    <location>
        <begin position="7"/>
        <end position="26"/>
    </location>
</feature>
<feature type="transmembrane region" description="Helical" evidence="1">
    <location>
        <begin position="38"/>
        <end position="59"/>
    </location>
</feature>
<dbReference type="Pfam" id="PF04976">
    <property type="entry name" value="DmsC"/>
    <property type="match status" value="1"/>
</dbReference>
<protein>
    <submittedName>
        <fullName evidence="2">DMSO reductase anchor subunit</fullName>
    </submittedName>
</protein>
<organism evidence="2 3">
    <name type="scientific">Shimia isoporae</name>
    <dbReference type="NCBI Taxonomy" id="647720"/>
    <lineage>
        <taxon>Bacteria</taxon>
        <taxon>Pseudomonadati</taxon>
        <taxon>Pseudomonadota</taxon>
        <taxon>Alphaproteobacteria</taxon>
        <taxon>Rhodobacterales</taxon>
        <taxon>Roseobacteraceae</taxon>
    </lineage>
</organism>
<dbReference type="EMBL" id="SMGR01000002">
    <property type="protein sequence ID" value="TCL01321.1"/>
    <property type="molecule type" value="Genomic_DNA"/>
</dbReference>
<feature type="transmembrane region" description="Helical" evidence="1">
    <location>
        <begin position="256"/>
        <end position="275"/>
    </location>
</feature>
<dbReference type="PANTHER" id="PTHR38095:SF1">
    <property type="entry name" value="ANAEROBIC DIMETHYL SULFOXIDE REDUCTASE CHAIN YNFH"/>
    <property type="match status" value="1"/>
</dbReference>
<proteinExistence type="predicted"/>
<reference evidence="2 3" key="1">
    <citation type="submission" date="2019-03" db="EMBL/GenBank/DDBJ databases">
        <title>Genomic Encyclopedia of Archaeal and Bacterial Type Strains, Phase II (KMG-II): from individual species to whole genera.</title>
        <authorList>
            <person name="Goeker M."/>
        </authorList>
    </citation>
    <scope>NUCLEOTIDE SEQUENCE [LARGE SCALE GENOMIC DNA]</scope>
    <source>
        <strain evidence="2 3">DSM 26433</strain>
    </source>
</reference>
<feature type="transmembrane region" description="Helical" evidence="1">
    <location>
        <begin position="106"/>
        <end position="126"/>
    </location>
</feature>